<name>A0AAD5SDU7_9FUNG</name>
<feature type="compositionally biased region" description="Basic and acidic residues" evidence="1">
    <location>
        <begin position="295"/>
        <end position="312"/>
    </location>
</feature>
<feature type="compositionally biased region" description="Basic and acidic residues" evidence="1">
    <location>
        <begin position="169"/>
        <end position="187"/>
    </location>
</feature>
<reference evidence="2" key="1">
    <citation type="submission" date="2020-05" db="EMBL/GenBank/DDBJ databases">
        <title>Phylogenomic resolution of chytrid fungi.</title>
        <authorList>
            <person name="Stajich J.E."/>
            <person name="Amses K."/>
            <person name="Simmons R."/>
            <person name="Seto K."/>
            <person name="Myers J."/>
            <person name="Bonds A."/>
            <person name="Quandt C.A."/>
            <person name="Barry K."/>
            <person name="Liu P."/>
            <person name="Grigoriev I."/>
            <person name="Longcore J.E."/>
            <person name="James T.Y."/>
        </authorList>
    </citation>
    <scope>NUCLEOTIDE SEQUENCE</scope>
    <source>
        <strain evidence="2">JEL0318</strain>
    </source>
</reference>
<comment type="caution">
    <text evidence="2">The sequence shown here is derived from an EMBL/GenBank/DDBJ whole genome shotgun (WGS) entry which is preliminary data.</text>
</comment>
<feature type="region of interest" description="Disordered" evidence="1">
    <location>
        <begin position="622"/>
        <end position="663"/>
    </location>
</feature>
<dbReference type="EMBL" id="JADGJD010000463">
    <property type="protein sequence ID" value="KAJ3050856.1"/>
    <property type="molecule type" value="Genomic_DNA"/>
</dbReference>
<feature type="compositionally biased region" description="Basic and acidic residues" evidence="1">
    <location>
        <begin position="330"/>
        <end position="342"/>
    </location>
</feature>
<feature type="region of interest" description="Disordered" evidence="1">
    <location>
        <begin position="811"/>
        <end position="830"/>
    </location>
</feature>
<proteinExistence type="predicted"/>
<feature type="region of interest" description="Disordered" evidence="1">
    <location>
        <begin position="162"/>
        <end position="235"/>
    </location>
</feature>
<protein>
    <submittedName>
        <fullName evidence="2">Uncharacterized protein</fullName>
    </submittedName>
</protein>
<feature type="compositionally biased region" description="Low complexity" evidence="1">
    <location>
        <begin position="10"/>
        <end position="19"/>
    </location>
</feature>
<evidence type="ECO:0000313" key="3">
    <source>
        <dbReference type="Proteomes" id="UP001212841"/>
    </source>
</evidence>
<organism evidence="2 3">
    <name type="scientific">Rhizophlyctis rosea</name>
    <dbReference type="NCBI Taxonomy" id="64517"/>
    <lineage>
        <taxon>Eukaryota</taxon>
        <taxon>Fungi</taxon>
        <taxon>Fungi incertae sedis</taxon>
        <taxon>Chytridiomycota</taxon>
        <taxon>Chytridiomycota incertae sedis</taxon>
        <taxon>Chytridiomycetes</taxon>
        <taxon>Rhizophlyctidales</taxon>
        <taxon>Rhizophlyctidaceae</taxon>
        <taxon>Rhizophlyctis</taxon>
    </lineage>
</organism>
<feature type="compositionally biased region" description="Basic and acidic residues" evidence="1">
    <location>
        <begin position="729"/>
        <end position="739"/>
    </location>
</feature>
<keyword evidence="3" id="KW-1185">Reference proteome</keyword>
<feature type="compositionally biased region" description="Pro residues" evidence="1">
    <location>
        <begin position="633"/>
        <end position="655"/>
    </location>
</feature>
<feature type="region of interest" description="Disordered" evidence="1">
    <location>
        <begin position="558"/>
        <end position="594"/>
    </location>
</feature>
<evidence type="ECO:0000256" key="1">
    <source>
        <dbReference type="SAM" id="MobiDB-lite"/>
    </source>
</evidence>
<dbReference type="Proteomes" id="UP001212841">
    <property type="component" value="Unassembled WGS sequence"/>
</dbReference>
<feature type="compositionally biased region" description="Basic and acidic residues" evidence="1">
    <location>
        <begin position="558"/>
        <end position="568"/>
    </location>
</feature>
<feature type="region of interest" description="Disordered" evidence="1">
    <location>
        <begin position="510"/>
        <end position="533"/>
    </location>
</feature>
<dbReference type="AlphaFoldDB" id="A0AAD5SDU7"/>
<feature type="compositionally biased region" description="Polar residues" evidence="1">
    <location>
        <begin position="60"/>
        <end position="73"/>
    </location>
</feature>
<feature type="compositionally biased region" description="Basic residues" evidence="1">
    <location>
        <begin position="343"/>
        <end position="356"/>
    </location>
</feature>
<feature type="compositionally biased region" description="Basic and acidic residues" evidence="1">
    <location>
        <begin position="390"/>
        <end position="406"/>
    </location>
</feature>
<evidence type="ECO:0000313" key="2">
    <source>
        <dbReference type="EMBL" id="KAJ3050856.1"/>
    </source>
</evidence>
<feature type="compositionally biased region" description="Low complexity" evidence="1">
    <location>
        <begin position="206"/>
        <end position="217"/>
    </location>
</feature>
<feature type="region of interest" description="Disordered" evidence="1">
    <location>
        <begin position="1"/>
        <end position="104"/>
    </location>
</feature>
<gene>
    <name evidence="2" type="ORF">HK097_008157</name>
</gene>
<feature type="region of interest" description="Disordered" evidence="1">
    <location>
        <begin position="258"/>
        <end position="435"/>
    </location>
</feature>
<sequence length="993" mass="106520">MDPIQTSYVRPSPTSDRPTSPLPPKSPSKPTAPSSFRRLFPRASVILSPKDVAALRDQSENGSEGSYSSQTANSHSHSPTTPPSGTQHNSRSSTPTSSESGQARLAKLAGWQLADLAIQVVREVDARGGEKAGVGRALRHGCARALVVARERELERIASGGAGGLFSSAERDSGSKDVNAEDGHESDIEVDAENVETHHTSHHTSDSAPESAASSSAGPQTPSLPSPHESLPLIAAAKMKSMPLMTLNQLASDVEREAERRYPDLGIVQSKKARGSNGDGEELLTGDGPAATRQDSMKSHGSKDGEGGERKEKHGKPTWRDSRFWFSGGGKEDHHGHRDEKHKGHKEHHPKPKGRHGSPLGPPYTRTSYHPNGRPRPRSMSAPHLPGLEPEGKGKRRDGPHVHRGDAALPTPPRSPTPIYEDEVSETTPTDGNSNPYITQMAHNLATNWRQTLESSIEIDSQSNNTEEPNAQTKEMINQLDDGQFWSLYADCVDEVARRKGLMAVDERGEEIEDGLGGRSGNGEVSGSAGDHPEPNSVFAKLSYGELVGLHAIVEAEAARRREKDKPKRGGGAVMWDKEESENENNDEVSGRKGKKRINGWSIASKQTIDLVSGDNGAAGVGDGADVLRNGIPSPPPRTVVPPTTPNGLLLPPPASSSASSASTLSFRNLKPKGLKSDKTASTVAIWSSEVVKEDAEVEKILERFGTLERVRRGSRKSGGSGSAGGDGADNRTSDDTHKLTSNNRASDAPTVEDTAGDSSIVRGPQYQHAHLHLHDEFDTDANIFTPSPQSPQAGLSPLRMADTLASDLSPLRMADSPGEGLSPLRMADSPNTVEVSLLQKVDDDEDKELDLGTSHGGSLALNPVPPPRVSSRKEKGRPSPSPPLPNLDHPDLRTPATGPVCPPTHIHPHRNRVRTALHSLSNTQLSLAARQVADEVRRRQRFEWGDGIEVAGRGGSVGSVKGEMDLERLPMHRLELLARDIAEEAIRRGMAK</sequence>
<feature type="compositionally biased region" description="Basic and acidic residues" evidence="1">
    <location>
        <begin position="195"/>
        <end position="205"/>
    </location>
</feature>
<feature type="region of interest" description="Disordered" evidence="1">
    <location>
        <begin position="712"/>
        <end position="761"/>
    </location>
</feature>
<accession>A0AAD5SDU7</accession>
<feature type="compositionally biased region" description="Gly residues" evidence="1">
    <location>
        <begin position="717"/>
        <end position="728"/>
    </location>
</feature>
<feature type="region of interest" description="Disordered" evidence="1">
    <location>
        <begin position="842"/>
        <end position="896"/>
    </location>
</feature>
<feature type="compositionally biased region" description="Polar residues" evidence="1">
    <location>
        <begin position="426"/>
        <end position="435"/>
    </location>
</feature>
<feature type="compositionally biased region" description="Low complexity" evidence="1">
    <location>
        <begin position="74"/>
        <end position="100"/>
    </location>
</feature>